<evidence type="ECO:0000256" key="2">
    <source>
        <dbReference type="ARBA" id="ARBA00004496"/>
    </source>
</evidence>
<evidence type="ECO:0000256" key="7">
    <source>
        <dbReference type="ARBA" id="ARBA00022691"/>
    </source>
</evidence>
<evidence type="ECO:0000256" key="1">
    <source>
        <dbReference type="ARBA" id="ARBA00004123"/>
    </source>
</evidence>
<evidence type="ECO:0000256" key="4">
    <source>
        <dbReference type="ARBA" id="ARBA00022490"/>
    </source>
</evidence>
<dbReference type="GO" id="GO:0032259">
    <property type="term" value="P:methylation"/>
    <property type="evidence" value="ECO:0007669"/>
    <property type="project" value="UniProtKB-KW"/>
</dbReference>
<keyword evidence="4" id="KW-0963">Cytoplasm</keyword>
<dbReference type="PANTHER" id="PTHR14614">
    <property type="entry name" value="HEPATOCELLULAR CARCINOMA-ASSOCIATED ANTIGEN"/>
    <property type="match status" value="1"/>
</dbReference>
<keyword evidence="8" id="KW-0539">Nucleus</keyword>
<dbReference type="PANTHER" id="PTHR14614:SF39">
    <property type="entry name" value="HISTIDINE PROTEIN METHYLTRANSFERASE 1 HOMOLOG"/>
    <property type="match status" value="1"/>
</dbReference>
<comment type="subcellular location">
    <subcellularLocation>
        <location evidence="2">Cytoplasm</location>
    </subcellularLocation>
    <subcellularLocation>
        <location evidence="1">Nucleus</location>
    </subcellularLocation>
</comment>
<dbReference type="AlphaFoldDB" id="A0AAD4QN30"/>
<evidence type="ECO:0000256" key="6">
    <source>
        <dbReference type="ARBA" id="ARBA00022679"/>
    </source>
</evidence>
<dbReference type="EC" id="2.1.1.85" evidence="3"/>
<organism evidence="10 11">
    <name type="scientific">Multifurca ochricompacta</name>
    <dbReference type="NCBI Taxonomy" id="376703"/>
    <lineage>
        <taxon>Eukaryota</taxon>
        <taxon>Fungi</taxon>
        <taxon>Dikarya</taxon>
        <taxon>Basidiomycota</taxon>
        <taxon>Agaricomycotina</taxon>
        <taxon>Agaricomycetes</taxon>
        <taxon>Russulales</taxon>
        <taxon>Russulaceae</taxon>
        <taxon>Multifurca</taxon>
    </lineage>
</organism>
<dbReference type="InterPro" id="IPR029063">
    <property type="entry name" value="SAM-dependent_MTases_sf"/>
</dbReference>
<keyword evidence="6" id="KW-0808">Transferase</keyword>
<dbReference type="Proteomes" id="UP001203297">
    <property type="component" value="Unassembled WGS sequence"/>
</dbReference>
<keyword evidence="11" id="KW-1185">Reference proteome</keyword>
<evidence type="ECO:0000256" key="8">
    <source>
        <dbReference type="ARBA" id="ARBA00023242"/>
    </source>
</evidence>
<name>A0AAD4QN30_9AGAM</name>
<evidence type="ECO:0000313" key="10">
    <source>
        <dbReference type="EMBL" id="KAI0302790.1"/>
    </source>
</evidence>
<dbReference type="GO" id="GO:0018064">
    <property type="term" value="F:protein-L-histidine N-tele-methyltransferase activity"/>
    <property type="evidence" value="ECO:0007669"/>
    <property type="project" value="UniProtKB-EC"/>
</dbReference>
<keyword evidence="5" id="KW-0489">Methyltransferase</keyword>
<evidence type="ECO:0000256" key="5">
    <source>
        <dbReference type="ARBA" id="ARBA00022603"/>
    </source>
</evidence>
<comment type="similarity">
    <text evidence="9">Belongs to the methyltransferase superfamily. METTL18 family.</text>
</comment>
<dbReference type="SUPFAM" id="SSF53335">
    <property type="entry name" value="S-adenosyl-L-methionine-dependent methyltransferases"/>
    <property type="match status" value="1"/>
</dbReference>
<protein>
    <recommendedName>
        <fullName evidence="3">protein-histidine N-methyltransferase</fullName>
        <ecNumber evidence="3">2.1.1.85</ecNumber>
    </recommendedName>
</protein>
<dbReference type="GO" id="GO:0005737">
    <property type="term" value="C:cytoplasm"/>
    <property type="evidence" value="ECO:0007669"/>
    <property type="project" value="UniProtKB-SubCell"/>
</dbReference>
<keyword evidence="7" id="KW-0949">S-adenosyl-L-methionine</keyword>
<accession>A0AAD4QN30</accession>
<gene>
    <name evidence="10" type="ORF">B0F90DRAFT_1627125</name>
</gene>
<comment type="caution">
    <text evidence="10">The sequence shown here is derived from an EMBL/GenBank/DDBJ whole genome shotgun (WGS) entry which is preliminary data.</text>
</comment>
<evidence type="ECO:0000256" key="3">
    <source>
        <dbReference type="ARBA" id="ARBA00012533"/>
    </source>
</evidence>
<reference evidence="10" key="1">
    <citation type="journal article" date="2022" name="New Phytol.">
        <title>Evolutionary transition to the ectomycorrhizal habit in the genomes of a hyperdiverse lineage of mushroom-forming fungi.</title>
        <authorList>
            <person name="Looney B."/>
            <person name="Miyauchi S."/>
            <person name="Morin E."/>
            <person name="Drula E."/>
            <person name="Courty P.E."/>
            <person name="Kohler A."/>
            <person name="Kuo A."/>
            <person name="LaButti K."/>
            <person name="Pangilinan J."/>
            <person name="Lipzen A."/>
            <person name="Riley R."/>
            <person name="Andreopoulos W."/>
            <person name="He G."/>
            <person name="Johnson J."/>
            <person name="Nolan M."/>
            <person name="Tritt A."/>
            <person name="Barry K.W."/>
            <person name="Grigoriev I.V."/>
            <person name="Nagy L.G."/>
            <person name="Hibbett D."/>
            <person name="Henrissat B."/>
            <person name="Matheny P.B."/>
            <person name="Labbe J."/>
            <person name="Martin F.M."/>
        </authorList>
    </citation>
    <scope>NUCLEOTIDE SEQUENCE</scope>
    <source>
        <strain evidence="10">BPL690</strain>
    </source>
</reference>
<feature type="non-terminal residue" evidence="10">
    <location>
        <position position="329"/>
    </location>
</feature>
<dbReference type="EMBL" id="WTXG01000010">
    <property type="protein sequence ID" value="KAI0302790.1"/>
    <property type="molecule type" value="Genomic_DNA"/>
</dbReference>
<dbReference type="Gene3D" id="3.40.50.150">
    <property type="entry name" value="Vaccinia Virus protein VP39"/>
    <property type="match status" value="1"/>
</dbReference>
<dbReference type="InterPro" id="IPR019410">
    <property type="entry name" value="Methyltransf_16"/>
</dbReference>
<dbReference type="GO" id="GO:0005634">
    <property type="term" value="C:nucleus"/>
    <property type="evidence" value="ECO:0007669"/>
    <property type="project" value="UniProtKB-SubCell"/>
</dbReference>
<sequence>IAVQLSALPEALSYSPIILPTREVGQTRGGRVHTLARRDLFDARFQLLAQGRDEQATFVDAPADLVPGVYEGGLKTWECSLDLAAYLDRDVLGSRRGVRGLRVLELGCGTAVPTLLLLDRLFAFLASSEVTADPSDRGEASPTSPVSVTEIHLQDYNHSVLELVTLPNVLLTWFPSATRGQERGCGRPGGLTVTEELLSAFTTSLEAHNIRLRFFSGSWTSLSKLFAHQLQGAEQARPLYDVILASETIYRAESLEAFLGVVQGGVGRKVMRETTFPIPLCLVAAKVLYFGVGGGVQGFVRAVEDEHGTVRTVWEHREGVMRKIMQVEW</sequence>
<evidence type="ECO:0000313" key="11">
    <source>
        <dbReference type="Proteomes" id="UP001203297"/>
    </source>
</evidence>
<evidence type="ECO:0000256" key="9">
    <source>
        <dbReference type="ARBA" id="ARBA00038126"/>
    </source>
</evidence>
<proteinExistence type="inferred from homology"/>